<name>A0A316Z1E4_9BASI</name>
<dbReference type="GO" id="GO:0005840">
    <property type="term" value="C:ribosome"/>
    <property type="evidence" value="ECO:0007669"/>
    <property type="project" value="UniProtKB-KW"/>
</dbReference>
<dbReference type="InterPro" id="IPR014721">
    <property type="entry name" value="Ribsml_uS5_D2-typ_fold_subgr"/>
</dbReference>
<dbReference type="Pfam" id="PF00333">
    <property type="entry name" value="Ribosomal_S5"/>
    <property type="match status" value="1"/>
</dbReference>
<dbReference type="PANTHER" id="PTHR48277:SF1">
    <property type="entry name" value="MITOCHONDRIAL RIBOSOMAL PROTEIN S5"/>
    <property type="match status" value="1"/>
</dbReference>
<evidence type="ECO:0000256" key="5">
    <source>
        <dbReference type="RuleBase" id="RU003823"/>
    </source>
</evidence>
<organism evidence="8 9">
    <name type="scientific">Tilletiopsis washingtonensis</name>
    <dbReference type="NCBI Taxonomy" id="58919"/>
    <lineage>
        <taxon>Eukaryota</taxon>
        <taxon>Fungi</taxon>
        <taxon>Dikarya</taxon>
        <taxon>Basidiomycota</taxon>
        <taxon>Ustilaginomycotina</taxon>
        <taxon>Exobasidiomycetes</taxon>
        <taxon>Entylomatales</taxon>
        <taxon>Entylomatales incertae sedis</taxon>
        <taxon>Tilletiopsis</taxon>
    </lineage>
</organism>
<dbReference type="GO" id="GO:0005737">
    <property type="term" value="C:cytoplasm"/>
    <property type="evidence" value="ECO:0007669"/>
    <property type="project" value="UniProtKB-ARBA"/>
</dbReference>
<dbReference type="GeneID" id="37267394"/>
<keyword evidence="2 4" id="KW-0689">Ribosomal protein</keyword>
<evidence type="ECO:0000256" key="4">
    <source>
        <dbReference type="PROSITE-ProRule" id="PRU00268"/>
    </source>
</evidence>
<keyword evidence="9" id="KW-1185">Reference proteome</keyword>
<evidence type="ECO:0000256" key="3">
    <source>
        <dbReference type="ARBA" id="ARBA00023274"/>
    </source>
</evidence>
<comment type="similarity">
    <text evidence="1 5">Belongs to the universal ribosomal protein uS5 family.</text>
</comment>
<feature type="region of interest" description="Disordered" evidence="6">
    <location>
        <begin position="66"/>
        <end position="86"/>
    </location>
</feature>
<evidence type="ECO:0000256" key="1">
    <source>
        <dbReference type="ARBA" id="ARBA00008945"/>
    </source>
</evidence>
<dbReference type="Gene3D" id="3.30.230.10">
    <property type="match status" value="1"/>
</dbReference>
<accession>A0A316Z1E4</accession>
<dbReference type="PANTHER" id="PTHR48277">
    <property type="entry name" value="MITOCHONDRIAL RIBOSOMAL PROTEIN S5"/>
    <property type="match status" value="1"/>
</dbReference>
<feature type="non-terminal residue" evidence="8">
    <location>
        <position position="122"/>
    </location>
</feature>
<dbReference type="Gene3D" id="3.30.160.20">
    <property type="match status" value="1"/>
</dbReference>
<proteinExistence type="inferred from homology"/>
<dbReference type="Proteomes" id="UP000245946">
    <property type="component" value="Unassembled WGS sequence"/>
</dbReference>
<dbReference type="GO" id="GO:0003735">
    <property type="term" value="F:structural constituent of ribosome"/>
    <property type="evidence" value="ECO:0007669"/>
    <property type="project" value="UniProtKB-UniRule"/>
</dbReference>
<gene>
    <name evidence="8" type="ORF">FA09DRAFT_283394</name>
</gene>
<dbReference type="PROSITE" id="PS50881">
    <property type="entry name" value="S5_DSRBD"/>
    <property type="match status" value="1"/>
</dbReference>
<dbReference type="GO" id="GO:0006412">
    <property type="term" value="P:translation"/>
    <property type="evidence" value="ECO:0007669"/>
    <property type="project" value="InterPro"/>
</dbReference>
<dbReference type="EMBL" id="KZ819303">
    <property type="protein sequence ID" value="PWN95597.1"/>
    <property type="molecule type" value="Genomic_DNA"/>
</dbReference>
<dbReference type="InterPro" id="IPR000851">
    <property type="entry name" value="Ribosomal_uS5"/>
</dbReference>
<evidence type="ECO:0000259" key="7">
    <source>
        <dbReference type="PROSITE" id="PS50881"/>
    </source>
</evidence>
<dbReference type="GO" id="GO:1990904">
    <property type="term" value="C:ribonucleoprotein complex"/>
    <property type="evidence" value="ECO:0007669"/>
    <property type="project" value="UniProtKB-UniRule"/>
</dbReference>
<evidence type="ECO:0000256" key="2">
    <source>
        <dbReference type="ARBA" id="ARBA00022980"/>
    </source>
</evidence>
<dbReference type="Pfam" id="PF03719">
    <property type="entry name" value="Ribosomal_S5_C"/>
    <property type="match status" value="1"/>
</dbReference>
<dbReference type="InterPro" id="IPR020568">
    <property type="entry name" value="Ribosomal_Su5_D2-typ_SF"/>
</dbReference>
<dbReference type="SUPFAM" id="SSF54768">
    <property type="entry name" value="dsRNA-binding domain-like"/>
    <property type="match status" value="1"/>
</dbReference>
<dbReference type="InterPro" id="IPR013810">
    <property type="entry name" value="Ribosomal_uS5_N"/>
</dbReference>
<reference evidence="8 9" key="1">
    <citation type="journal article" date="2018" name="Mol. Biol. Evol.">
        <title>Broad Genomic Sampling Reveals a Smut Pathogenic Ancestry of the Fungal Clade Ustilaginomycotina.</title>
        <authorList>
            <person name="Kijpornyongpan T."/>
            <person name="Mondo S.J."/>
            <person name="Barry K."/>
            <person name="Sandor L."/>
            <person name="Lee J."/>
            <person name="Lipzen A."/>
            <person name="Pangilinan J."/>
            <person name="LaButti K."/>
            <person name="Hainaut M."/>
            <person name="Henrissat B."/>
            <person name="Grigoriev I.V."/>
            <person name="Spatafora J.W."/>
            <person name="Aime M.C."/>
        </authorList>
    </citation>
    <scope>NUCLEOTIDE SEQUENCE [LARGE SCALE GENOMIC DNA]</scope>
    <source>
        <strain evidence="8 9">MCA 4186</strain>
    </source>
</reference>
<dbReference type="AlphaFoldDB" id="A0A316Z1E4"/>
<dbReference type="SUPFAM" id="SSF54211">
    <property type="entry name" value="Ribosomal protein S5 domain 2-like"/>
    <property type="match status" value="1"/>
</dbReference>
<evidence type="ECO:0000313" key="9">
    <source>
        <dbReference type="Proteomes" id="UP000245946"/>
    </source>
</evidence>
<feature type="domain" description="S5 DRBM" evidence="7">
    <location>
        <begin position="1"/>
        <end position="51"/>
    </location>
</feature>
<evidence type="ECO:0000256" key="6">
    <source>
        <dbReference type="SAM" id="MobiDB-lite"/>
    </source>
</evidence>
<dbReference type="InterPro" id="IPR005324">
    <property type="entry name" value="Ribosomal_uS5_C"/>
</dbReference>
<dbReference type="RefSeq" id="XP_025595876.1">
    <property type="nucleotide sequence ID" value="XM_025739848.1"/>
</dbReference>
<protein>
    <recommendedName>
        <fullName evidence="7">S5 DRBM domain-containing protein</fullName>
    </recommendedName>
</protein>
<dbReference type="GO" id="GO:0003723">
    <property type="term" value="F:RNA binding"/>
    <property type="evidence" value="ECO:0007669"/>
    <property type="project" value="InterPro"/>
</dbReference>
<dbReference type="OrthoDB" id="309483at2759"/>
<keyword evidence="3 4" id="KW-0687">Ribonucleoprotein</keyword>
<evidence type="ECO:0000313" key="8">
    <source>
        <dbReference type="EMBL" id="PWN95597.1"/>
    </source>
</evidence>
<sequence length="122" mass="12585">MSGKGKNESMRAVVVAGNGRGLVGVGEGKDANAGGAVKKAFQNAVKNFDYVERFEGRTIATTVKGKFSSSTVTMRPRPPGFGLRAPPSIHALARSAGIADLSASIEGSTNETNVLKCAMGML</sequence>
<dbReference type="FunFam" id="3.30.230.10:FF:000002">
    <property type="entry name" value="30S ribosomal protein S5"/>
    <property type="match status" value="1"/>
</dbReference>
<dbReference type="STRING" id="58919.A0A316Z1E4"/>